<evidence type="ECO:0008006" key="3">
    <source>
        <dbReference type="Google" id="ProtNLM"/>
    </source>
</evidence>
<organism evidence="1 2">
    <name type="scientific">Pseudarthrobacter enclensis</name>
    <dbReference type="NCBI Taxonomy" id="993070"/>
    <lineage>
        <taxon>Bacteria</taxon>
        <taxon>Bacillati</taxon>
        <taxon>Actinomycetota</taxon>
        <taxon>Actinomycetes</taxon>
        <taxon>Micrococcales</taxon>
        <taxon>Micrococcaceae</taxon>
        <taxon>Pseudarthrobacter</taxon>
    </lineage>
</organism>
<reference evidence="1 2" key="1">
    <citation type="journal article" date="2014" name="Arch. Microbiol.">
        <title>Arthrobacter enclensis sp. nov., isolated from sediment sample.</title>
        <authorList>
            <person name="Dastager S.G."/>
            <person name="Liu Q."/>
            <person name="Tang S.K."/>
            <person name="Krishnamurthi S."/>
            <person name="Lee J.C."/>
            <person name="Li W.J."/>
        </authorList>
    </citation>
    <scope>NUCLEOTIDE SEQUENCE [LARGE SCALE GENOMIC DNA]</scope>
    <source>
        <strain evidence="1 2">NIO-1008</strain>
    </source>
</reference>
<sequence length="290" mass="32008">MREDWDEQYKAPIRRWASVADLRVRGRERHIVEPGQGESYPLDCLVVPKDSPTLVVALHGALNREVYTLPRFEWATTLGHRTESLLFLADTALQASDDLKLAWYTGNESDDLTSRYAALIRSTAVQCGAFNVLLLGFSGGGFAALALAAQLENSVALAFSPQVSIGKYYQVFADQYVASVFPQYDSFEALVEAHGRRVSVLERYKDPAVTARFVYVQNSGDRHHVENHFKPFHELVHGRPGATFILTHESDSHTVPSRKSVGEMLDQCVASFSHASGGEARPASVGKGGR</sequence>
<evidence type="ECO:0000313" key="1">
    <source>
        <dbReference type="EMBL" id="KSU78680.1"/>
    </source>
</evidence>
<evidence type="ECO:0000313" key="2">
    <source>
        <dbReference type="Proteomes" id="UP000053199"/>
    </source>
</evidence>
<dbReference type="EMBL" id="LNQM01000001">
    <property type="protein sequence ID" value="KSU78680.1"/>
    <property type="molecule type" value="Genomic_DNA"/>
</dbReference>
<dbReference type="SUPFAM" id="SSF53474">
    <property type="entry name" value="alpha/beta-Hydrolases"/>
    <property type="match status" value="1"/>
</dbReference>
<gene>
    <name evidence="1" type="ORF">AS031_01090</name>
</gene>
<dbReference type="AlphaFoldDB" id="A0A0V8IVI0"/>
<dbReference type="Proteomes" id="UP000053199">
    <property type="component" value="Unassembled WGS sequence"/>
</dbReference>
<dbReference type="InterPro" id="IPR029058">
    <property type="entry name" value="AB_hydrolase_fold"/>
</dbReference>
<protein>
    <recommendedName>
        <fullName evidence="3">Peptidase S9 prolyl oligopeptidase catalytic domain-containing protein</fullName>
    </recommendedName>
</protein>
<dbReference type="RefSeq" id="WP_058266307.1">
    <property type="nucleotide sequence ID" value="NZ_FMAZ01000001.1"/>
</dbReference>
<dbReference type="OrthoDB" id="8421922at2"/>
<name>A0A0V8IVI0_9MICC</name>
<keyword evidence="2" id="KW-1185">Reference proteome</keyword>
<comment type="caution">
    <text evidence="1">The sequence shown here is derived from an EMBL/GenBank/DDBJ whole genome shotgun (WGS) entry which is preliminary data.</text>
</comment>
<accession>A0A0V8IVI0</accession>
<dbReference type="STRING" id="993070.AS031_01090"/>
<dbReference type="Gene3D" id="3.40.50.1820">
    <property type="entry name" value="alpha/beta hydrolase"/>
    <property type="match status" value="1"/>
</dbReference>
<proteinExistence type="predicted"/>